<dbReference type="Proteomes" id="UP000054423">
    <property type="component" value="Unassembled WGS sequence"/>
</dbReference>
<feature type="compositionally biased region" description="Acidic residues" evidence="1">
    <location>
        <begin position="33"/>
        <end position="43"/>
    </location>
</feature>
<proteinExistence type="predicted"/>
<feature type="region of interest" description="Disordered" evidence="1">
    <location>
        <begin position="32"/>
        <end position="54"/>
    </location>
</feature>
<dbReference type="EMBL" id="KI679194">
    <property type="protein sequence ID" value="ETL95116.1"/>
    <property type="molecule type" value="Genomic_DNA"/>
</dbReference>
<sequence length="54" mass="5748">MDTGVVEDNDSPSCDAAYTVEKQLRLKLVEATLDSDDDIETGDSYDSGPALPNA</sequence>
<name>W2LCM1_PHYNI</name>
<evidence type="ECO:0000256" key="1">
    <source>
        <dbReference type="SAM" id="MobiDB-lite"/>
    </source>
</evidence>
<accession>W2LCM1</accession>
<gene>
    <name evidence="2" type="ORF">L917_07037</name>
</gene>
<organism evidence="2">
    <name type="scientific">Phytophthora nicotianae</name>
    <name type="common">Potato buckeye rot agent</name>
    <name type="synonym">Phytophthora parasitica</name>
    <dbReference type="NCBI Taxonomy" id="4792"/>
    <lineage>
        <taxon>Eukaryota</taxon>
        <taxon>Sar</taxon>
        <taxon>Stramenopiles</taxon>
        <taxon>Oomycota</taxon>
        <taxon>Peronosporomycetes</taxon>
        <taxon>Peronosporales</taxon>
        <taxon>Peronosporaceae</taxon>
        <taxon>Phytophthora</taxon>
    </lineage>
</organism>
<protein>
    <submittedName>
        <fullName evidence="2">Uncharacterized protein</fullName>
    </submittedName>
</protein>
<reference evidence="2" key="1">
    <citation type="submission" date="2013-11" db="EMBL/GenBank/DDBJ databases">
        <title>The Genome Sequence of Phytophthora parasitica CHvinca01.</title>
        <authorList>
            <consortium name="The Broad Institute Genomics Platform"/>
            <person name="Russ C."/>
            <person name="Tyler B."/>
            <person name="Panabieres F."/>
            <person name="Shan W."/>
            <person name="Tripathy S."/>
            <person name="Grunwald N."/>
            <person name="Machado M."/>
            <person name="Johnson C.S."/>
            <person name="Arredondo F."/>
            <person name="Hong C."/>
            <person name="Coffey M."/>
            <person name="Young S.K."/>
            <person name="Zeng Q."/>
            <person name="Gargeya S."/>
            <person name="Fitzgerald M."/>
            <person name="Abouelleil A."/>
            <person name="Alvarado L."/>
            <person name="Chapman S.B."/>
            <person name="Gainer-Dewar J."/>
            <person name="Goldberg J."/>
            <person name="Griggs A."/>
            <person name="Gujja S."/>
            <person name="Hansen M."/>
            <person name="Howarth C."/>
            <person name="Imamovic A."/>
            <person name="Ireland A."/>
            <person name="Larimer J."/>
            <person name="McCowan C."/>
            <person name="Murphy C."/>
            <person name="Pearson M."/>
            <person name="Poon T.W."/>
            <person name="Priest M."/>
            <person name="Roberts A."/>
            <person name="Saif S."/>
            <person name="Shea T."/>
            <person name="Sykes S."/>
            <person name="Wortman J."/>
            <person name="Nusbaum C."/>
            <person name="Birren B."/>
        </authorList>
    </citation>
    <scope>NUCLEOTIDE SEQUENCE [LARGE SCALE GENOMIC DNA]</scope>
    <source>
        <strain evidence="2">CHvinca01</strain>
    </source>
</reference>
<evidence type="ECO:0000313" key="2">
    <source>
        <dbReference type="EMBL" id="ETL95116.1"/>
    </source>
</evidence>
<dbReference type="AlphaFoldDB" id="W2LCM1"/>